<accession>A0A4R1NIJ0</accession>
<evidence type="ECO:0000313" key="1">
    <source>
        <dbReference type="EMBL" id="TCL07373.1"/>
    </source>
</evidence>
<keyword evidence="2" id="KW-1185">Reference proteome</keyword>
<dbReference type="EMBL" id="SJOI01000001">
    <property type="protein sequence ID" value="TCL07373.1"/>
    <property type="molecule type" value="Genomic_DNA"/>
</dbReference>
<dbReference type="AlphaFoldDB" id="A0A4R1NIJ0"/>
<reference evidence="1 2" key="1">
    <citation type="submission" date="2019-02" db="EMBL/GenBank/DDBJ databases">
        <title>Investigation of anaerobic lignin degradation for improved lignocellulosic biofuels.</title>
        <authorList>
            <person name="Deangelis K."/>
        </authorList>
    </citation>
    <scope>NUCLEOTIDE SEQUENCE [LARGE SCALE GENOMIC DNA]</scope>
    <source>
        <strain evidence="1 2">159R</strain>
    </source>
</reference>
<dbReference type="Proteomes" id="UP000294555">
    <property type="component" value="Unassembled WGS sequence"/>
</dbReference>
<name>A0A4R1NIJ0_9GAMM</name>
<proteinExistence type="predicted"/>
<comment type="caution">
    <text evidence="1">The sequence shown here is derived from an EMBL/GenBank/DDBJ whole genome shotgun (WGS) entry which is preliminary data.</text>
</comment>
<organism evidence="1 2">
    <name type="scientific">Sodalis ligni</name>
    <dbReference type="NCBI Taxonomy" id="2697027"/>
    <lineage>
        <taxon>Bacteria</taxon>
        <taxon>Pseudomonadati</taxon>
        <taxon>Pseudomonadota</taxon>
        <taxon>Gammaproteobacteria</taxon>
        <taxon>Enterobacterales</taxon>
        <taxon>Bruguierivoracaceae</taxon>
        <taxon>Sodalis</taxon>
    </lineage>
</organism>
<evidence type="ECO:0000313" key="2">
    <source>
        <dbReference type="Proteomes" id="UP000294555"/>
    </source>
</evidence>
<sequence>MFGLTWSCFHQNKETGEIEPLIYADQNKWPKLFGVSITCMGNRPDVSLCQSKHFKSGTPAEEISSGQHRQTGGSGFMAGQQLLFIRMREIIREWPPAVQRLAQTVFSERGLKLIENSELLGACKVLLARFEVFPPSCQLYLATEINRNGTRLTSDEKNLLSQFLVDLLKDGSYSCPACHYLRDILQNTRNSMLA</sequence>
<gene>
    <name evidence="1" type="ORF">EZJ58_5696</name>
</gene>
<dbReference type="RefSeq" id="WP_132927536.1">
    <property type="nucleotide sequence ID" value="NZ_SJOI01000001.1"/>
</dbReference>
<protein>
    <submittedName>
        <fullName evidence="1">Uncharacterized protein</fullName>
    </submittedName>
</protein>